<evidence type="ECO:0000313" key="1">
    <source>
        <dbReference type="EMBL" id="MBB6468377.1"/>
    </source>
</evidence>
<proteinExistence type="predicted"/>
<dbReference type="Proteomes" id="UP000532373">
    <property type="component" value="Unassembled WGS sequence"/>
</dbReference>
<gene>
    <name evidence="1" type="ORF">HNQ96_004261</name>
</gene>
<organism evidence="1 2">
    <name type="scientific">Aminobacter carboxidus</name>
    <dbReference type="NCBI Taxonomy" id="376165"/>
    <lineage>
        <taxon>Bacteria</taxon>
        <taxon>Pseudomonadati</taxon>
        <taxon>Pseudomonadota</taxon>
        <taxon>Alphaproteobacteria</taxon>
        <taxon>Hyphomicrobiales</taxon>
        <taxon>Phyllobacteriaceae</taxon>
        <taxon>Aminobacter</taxon>
    </lineage>
</organism>
<accession>A0A8E1WH11</accession>
<name>A0A8E1WH11_9HYPH</name>
<comment type="caution">
    <text evidence="1">The sequence shown here is derived from an EMBL/GenBank/DDBJ whole genome shotgun (WGS) entry which is preliminary data.</text>
</comment>
<protein>
    <submittedName>
        <fullName evidence="1">Uncharacterized protein</fullName>
    </submittedName>
</protein>
<evidence type="ECO:0000313" key="2">
    <source>
        <dbReference type="Proteomes" id="UP000532373"/>
    </source>
</evidence>
<reference evidence="1 2" key="1">
    <citation type="submission" date="2020-08" db="EMBL/GenBank/DDBJ databases">
        <title>Genomic Encyclopedia of Type Strains, Phase IV (KMG-IV): sequencing the most valuable type-strain genomes for metagenomic binning, comparative biology and taxonomic classification.</title>
        <authorList>
            <person name="Goeker M."/>
        </authorList>
    </citation>
    <scope>NUCLEOTIDE SEQUENCE [LARGE SCALE GENOMIC DNA]</scope>
    <source>
        <strain evidence="1 2">DSM 17454</strain>
    </source>
</reference>
<dbReference type="EMBL" id="JACHGI010000009">
    <property type="protein sequence ID" value="MBB6468377.1"/>
    <property type="molecule type" value="Genomic_DNA"/>
</dbReference>
<sequence>MHDSYICNRPLFDFRIGSAGWLRGVAKANAWQRAADEGKIAMGLLDGLLPGFLRKATPIHSTADLADFMDARASFLAQKCIVEFCRVRAGVFWQKLFSEKEFQTALDQARWRAYPPCYAMVAEMVEGSLREAAAGRQRGLETAIERVARISFAKHPVPNGSPETFWEDAAALVRGRLAAAQAGAPRPVREIPDPLARMVFEAVPIHPELLTNDYDYIFNFLRMNILRAHEDLLELADRAAIVDELLGPPGA</sequence>
<dbReference type="RefSeq" id="WP_184770825.1">
    <property type="nucleotide sequence ID" value="NZ_JACHGI010000009.1"/>
</dbReference>
<dbReference type="AlphaFoldDB" id="A0A8E1WH11"/>